<dbReference type="AlphaFoldDB" id="A0A562VC20"/>
<sequence>MTAYTRCPDCDAARTVTGVRATADDPGTEEPRPCPHCEGTGCVPFQGYILTEPETDR</sequence>
<dbReference type="Proteomes" id="UP000321617">
    <property type="component" value="Unassembled WGS sequence"/>
</dbReference>
<evidence type="ECO:0000313" key="2">
    <source>
        <dbReference type="Proteomes" id="UP000321617"/>
    </source>
</evidence>
<dbReference type="EMBL" id="VLLL01000005">
    <property type="protein sequence ID" value="TWJ15410.1"/>
    <property type="molecule type" value="Genomic_DNA"/>
</dbReference>
<name>A0A562VC20_9ACTN</name>
<comment type="caution">
    <text evidence="1">The sequence shown here is derived from an EMBL/GenBank/DDBJ whole genome shotgun (WGS) entry which is preliminary data.</text>
</comment>
<organism evidence="1 2">
    <name type="scientific">Stackebrandtia albiflava</name>
    <dbReference type="NCBI Taxonomy" id="406432"/>
    <lineage>
        <taxon>Bacteria</taxon>
        <taxon>Bacillati</taxon>
        <taxon>Actinomycetota</taxon>
        <taxon>Actinomycetes</taxon>
        <taxon>Glycomycetales</taxon>
        <taxon>Glycomycetaceae</taxon>
        <taxon>Stackebrandtia</taxon>
    </lineage>
</organism>
<protein>
    <submittedName>
        <fullName evidence="1">Uncharacterized protein</fullName>
    </submittedName>
</protein>
<keyword evidence="2" id="KW-1185">Reference proteome</keyword>
<gene>
    <name evidence="1" type="ORF">LX16_1113</name>
</gene>
<dbReference type="RefSeq" id="WP_158645493.1">
    <property type="nucleotide sequence ID" value="NZ_BAABIJ010000001.1"/>
</dbReference>
<proteinExistence type="predicted"/>
<evidence type="ECO:0000313" key="1">
    <source>
        <dbReference type="EMBL" id="TWJ15410.1"/>
    </source>
</evidence>
<reference evidence="1 2" key="1">
    <citation type="journal article" date="2013" name="Stand. Genomic Sci.">
        <title>Genomic Encyclopedia of Type Strains, Phase I: The one thousand microbial genomes (KMG-I) project.</title>
        <authorList>
            <person name="Kyrpides N.C."/>
            <person name="Woyke T."/>
            <person name="Eisen J.A."/>
            <person name="Garrity G."/>
            <person name="Lilburn T.G."/>
            <person name="Beck B.J."/>
            <person name="Whitman W.B."/>
            <person name="Hugenholtz P."/>
            <person name="Klenk H.P."/>
        </authorList>
    </citation>
    <scope>NUCLEOTIDE SEQUENCE [LARGE SCALE GENOMIC DNA]</scope>
    <source>
        <strain evidence="1 2">DSM 45044</strain>
    </source>
</reference>
<accession>A0A562VC20</accession>